<evidence type="ECO:0000313" key="2">
    <source>
        <dbReference type="Proteomes" id="UP000008793"/>
    </source>
</evidence>
<protein>
    <submittedName>
        <fullName evidence="1">Uncharacterized protein</fullName>
    </submittedName>
</protein>
<organism evidence="2">
    <name type="scientific">Erwinia billingiae (strain Eb661)</name>
    <dbReference type="NCBI Taxonomy" id="634500"/>
    <lineage>
        <taxon>Bacteria</taxon>
        <taxon>Pseudomonadati</taxon>
        <taxon>Pseudomonadota</taxon>
        <taxon>Gammaproteobacteria</taxon>
        <taxon>Enterobacterales</taxon>
        <taxon>Erwiniaceae</taxon>
        <taxon>Erwinia</taxon>
    </lineage>
</organism>
<sequence length="41" mass="4200">MGIALPFVPALTKENASDEDKADASLIDGILNIALCLLGEG</sequence>
<dbReference type="HOGENOM" id="CLU_3269769_0_0_6"/>
<keyword evidence="2" id="KW-1185">Reference proteome</keyword>
<accession>D8MTG0</accession>
<dbReference type="KEGG" id="ebi:EbC_25860"/>
<dbReference type="STRING" id="634500.EbC_25860"/>
<evidence type="ECO:0000313" key="1">
    <source>
        <dbReference type="EMBL" id="CAX60117.1"/>
    </source>
</evidence>
<dbReference type="AlphaFoldDB" id="D8MTG0"/>
<proteinExistence type="predicted"/>
<gene>
    <name evidence="1" type="primary">bglA</name>
    <name evidence="1" type="ordered locus">EbC_25860</name>
</gene>
<reference evidence="1 2" key="1">
    <citation type="journal article" date="2010" name="BMC Genomics">
        <title>Genome comparison of the epiphytic bacteria Erwinia billingiae and E. tasmaniensis with the pear pathogen E. pyrifoliae.</title>
        <authorList>
            <person name="Kube M."/>
            <person name="Migdoll A.M."/>
            <person name="Gehring I."/>
            <person name="Heitmann K."/>
            <person name="Mayer Y."/>
            <person name="Kuhl H."/>
            <person name="Knaust F."/>
            <person name="Geider K."/>
            <person name="Reinhardt R."/>
        </authorList>
    </citation>
    <scope>NUCLEOTIDE SEQUENCE [LARGE SCALE GENOMIC DNA]</scope>
    <source>
        <strain evidence="1 2">Eb661</strain>
    </source>
</reference>
<dbReference type="EMBL" id="FP236843">
    <property type="protein sequence ID" value="CAX60117.1"/>
    <property type="molecule type" value="Genomic_DNA"/>
</dbReference>
<dbReference type="Proteomes" id="UP000008793">
    <property type="component" value="Chromosome"/>
</dbReference>
<name>D8MTG0_ERWBE</name>